<dbReference type="InterPro" id="IPR029787">
    <property type="entry name" value="Nucleotide_cyclase"/>
</dbReference>
<dbReference type="SMART" id="SM00028">
    <property type="entry name" value="TPR"/>
    <property type="match status" value="4"/>
</dbReference>
<feature type="domain" description="Guanylate cyclase" evidence="1">
    <location>
        <begin position="23"/>
        <end position="140"/>
    </location>
</feature>
<dbReference type="InterPro" id="IPR019734">
    <property type="entry name" value="TPR_rpt"/>
</dbReference>
<dbReference type="SUPFAM" id="SSF48452">
    <property type="entry name" value="TPR-like"/>
    <property type="match status" value="1"/>
</dbReference>
<sequence length="601" mass="65180">MMQDTALVRSRSDATEGRRRGAAIAFADVVGYSTLMAADEAGTYRRWMTVLHDLIEPETARHGGRIVDLAGDGVLAEFPRAPDALSWARQVQRGVRARLEGDDGGDAVPIALRIGLHEGEVYESGANIFGDAVNFAARLQAHAAPGGIVVSERMRAALGDATPDLELRDLGYVDLKGFERRAHLFTIETDLVPVTTPLHPPGGLPSIAVLPLFEQGGDPDRAYFADGVVEDIALSLAGLHELFVVSTASSAMFRGRLADPREAGRALGVGYVLFGRITRMPDGGYGIAMQLCDTRSGATLWGERLRAPRSDIFEVQDEIVRQVVAGLAPQVRTAELQRAMRKRPESQTAYDRMLRALHVIASADRDTFDGARRHLAEAMEEEPGFASPFAWAARWHSVRIGRGWSSDVATDSAQALDLATRAAALDRSNALALATLGHLKAFLLHDCDAAMECFEEALAACPNHALAWTLSSGTLSYLGRGPQAVRHAERGLRLSPRDPMRYAQLMFLAIAQYASGDHVEAVRSIRRSASENPMHGATLMVLAASLAATGRIEEARQVGARFRALQPDFSLALYVSRRMPFRDPALREGFLAHLRAAGLPE</sequence>
<dbReference type="Gene3D" id="3.30.70.1230">
    <property type="entry name" value="Nucleotide cyclase"/>
    <property type="match status" value="1"/>
</dbReference>
<dbReference type="Proteomes" id="UP001196565">
    <property type="component" value="Unassembled WGS sequence"/>
</dbReference>
<protein>
    <submittedName>
        <fullName evidence="2">Adenylate/guanylate cyclase domain-containing protein</fullName>
    </submittedName>
</protein>
<dbReference type="PANTHER" id="PTHR43081">
    <property type="entry name" value="ADENYLATE CYCLASE, TERMINAL-DIFFERENTIATION SPECIFIC-RELATED"/>
    <property type="match status" value="1"/>
</dbReference>
<dbReference type="InterPro" id="IPR050697">
    <property type="entry name" value="Adenylyl/Guanylyl_Cyclase_3/4"/>
</dbReference>
<dbReference type="Gene3D" id="1.25.40.10">
    <property type="entry name" value="Tetratricopeptide repeat domain"/>
    <property type="match status" value="1"/>
</dbReference>
<keyword evidence="3" id="KW-1185">Reference proteome</keyword>
<proteinExistence type="predicted"/>
<dbReference type="InterPro" id="IPR001054">
    <property type="entry name" value="A/G_cyclase"/>
</dbReference>
<reference evidence="2 3" key="1">
    <citation type="submission" date="2021-07" db="EMBL/GenBank/DDBJ databases">
        <authorList>
            <person name="So Y."/>
        </authorList>
    </citation>
    <scope>NUCLEOTIDE SEQUENCE [LARGE SCALE GENOMIC DNA]</scope>
    <source>
        <strain evidence="2 3">HJA6</strain>
    </source>
</reference>
<dbReference type="SUPFAM" id="SSF55073">
    <property type="entry name" value="Nucleotide cyclase"/>
    <property type="match status" value="1"/>
</dbReference>
<dbReference type="InterPro" id="IPR011990">
    <property type="entry name" value="TPR-like_helical_dom_sf"/>
</dbReference>
<dbReference type="CDD" id="cd07302">
    <property type="entry name" value="CHD"/>
    <property type="match status" value="1"/>
</dbReference>
<organism evidence="2 3">
    <name type="scientific">Roseomonas alba</name>
    <dbReference type="NCBI Taxonomy" id="2846776"/>
    <lineage>
        <taxon>Bacteria</taxon>
        <taxon>Pseudomonadati</taxon>
        <taxon>Pseudomonadota</taxon>
        <taxon>Alphaproteobacteria</taxon>
        <taxon>Acetobacterales</taxon>
        <taxon>Roseomonadaceae</taxon>
        <taxon>Roseomonas</taxon>
    </lineage>
</organism>
<dbReference type="PROSITE" id="PS50125">
    <property type="entry name" value="GUANYLATE_CYCLASE_2"/>
    <property type="match status" value="1"/>
</dbReference>
<dbReference type="EMBL" id="JAHYBZ010000005">
    <property type="protein sequence ID" value="MBW6399146.1"/>
    <property type="molecule type" value="Genomic_DNA"/>
</dbReference>
<evidence type="ECO:0000259" key="1">
    <source>
        <dbReference type="PROSITE" id="PS50125"/>
    </source>
</evidence>
<dbReference type="Pfam" id="PF00211">
    <property type="entry name" value="Guanylate_cyc"/>
    <property type="match status" value="1"/>
</dbReference>
<evidence type="ECO:0000313" key="2">
    <source>
        <dbReference type="EMBL" id="MBW6399146.1"/>
    </source>
</evidence>
<name>A0ABS7AA19_9PROT</name>
<dbReference type="Gene3D" id="3.40.50.10070">
    <property type="entry name" value="TolB, N-terminal domain"/>
    <property type="match status" value="1"/>
</dbReference>
<comment type="caution">
    <text evidence="2">The sequence shown here is derived from an EMBL/GenBank/DDBJ whole genome shotgun (WGS) entry which is preliminary data.</text>
</comment>
<accession>A0ABS7AA19</accession>
<dbReference type="PANTHER" id="PTHR43081:SF19">
    <property type="entry name" value="PH-SENSITIVE ADENYLATE CYCLASE RV1264"/>
    <property type="match status" value="1"/>
</dbReference>
<gene>
    <name evidence="2" type="ORF">KPL78_14890</name>
</gene>
<dbReference type="SMART" id="SM00044">
    <property type="entry name" value="CYCc"/>
    <property type="match status" value="1"/>
</dbReference>
<evidence type="ECO:0000313" key="3">
    <source>
        <dbReference type="Proteomes" id="UP001196565"/>
    </source>
</evidence>